<dbReference type="OrthoDB" id="10430261at2759"/>
<comment type="caution">
    <text evidence="3">The sequence shown here is derived from an EMBL/GenBank/DDBJ whole genome shotgun (WGS) entry which is preliminary data.</text>
</comment>
<evidence type="ECO:0000313" key="5">
    <source>
        <dbReference type="Proteomes" id="UP000747110"/>
    </source>
</evidence>
<keyword evidence="2" id="KW-0472">Membrane</keyword>
<keyword evidence="2" id="KW-1133">Transmembrane helix</keyword>
<feature type="region of interest" description="Disordered" evidence="1">
    <location>
        <begin position="614"/>
        <end position="635"/>
    </location>
</feature>
<feature type="transmembrane region" description="Helical" evidence="2">
    <location>
        <begin position="563"/>
        <end position="584"/>
    </location>
</feature>
<reference evidence="3" key="1">
    <citation type="journal article" date="2021" name="Proc. Natl. Acad. Sci. U.S.A.">
        <title>Three genomes in the algal genus Volvox reveal the fate of a haploid sex-determining region after a transition to homothallism.</title>
        <authorList>
            <person name="Yamamoto K."/>
            <person name="Hamaji T."/>
            <person name="Kawai-Toyooka H."/>
            <person name="Matsuzaki R."/>
            <person name="Takahashi F."/>
            <person name="Nishimura Y."/>
            <person name="Kawachi M."/>
            <person name="Noguchi H."/>
            <person name="Minakuchi Y."/>
            <person name="Umen J.G."/>
            <person name="Toyoda A."/>
            <person name="Nozaki H."/>
        </authorList>
    </citation>
    <scope>NUCLEOTIDE SEQUENCE</scope>
    <source>
        <strain evidence="4">NIES-3785</strain>
        <strain evidence="3">NIES-3786</strain>
    </source>
</reference>
<dbReference type="AlphaFoldDB" id="A0A8J4FR66"/>
<name>A0A8J4FR66_9CHLO</name>
<evidence type="ECO:0000256" key="1">
    <source>
        <dbReference type="SAM" id="MobiDB-lite"/>
    </source>
</evidence>
<dbReference type="EMBL" id="BNCQ01000017">
    <property type="protein sequence ID" value="GIM04801.1"/>
    <property type="molecule type" value="Genomic_DNA"/>
</dbReference>
<dbReference type="EMBL" id="BNCP01000020">
    <property type="protein sequence ID" value="GIL81003.1"/>
    <property type="molecule type" value="Genomic_DNA"/>
</dbReference>
<organism evidence="3 5">
    <name type="scientific">Volvox reticuliferus</name>
    <dbReference type="NCBI Taxonomy" id="1737510"/>
    <lineage>
        <taxon>Eukaryota</taxon>
        <taxon>Viridiplantae</taxon>
        <taxon>Chlorophyta</taxon>
        <taxon>core chlorophytes</taxon>
        <taxon>Chlorophyceae</taxon>
        <taxon>CS clade</taxon>
        <taxon>Chlamydomonadales</taxon>
        <taxon>Volvocaceae</taxon>
        <taxon>Volvox</taxon>
    </lineage>
</organism>
<proteinExistence type="predicted"/>
<sequence length="635" mass="66683">MLCSQASATSDMMMSRRPCDKFLGDDDTMDFSAGNDSRMLRTGSDGNTGGHVISSQEMLLMISRLSDDGVQQPDKALGVSHRLGLADSNAATGSFGVLTVDRNTSHNPDPLCRSPEGPKAGSIGDVHQEDCGSVRLTGLSTFGDTSSSFMTSMSSCGSQNDLADFSQAAHPGLTGRLSLVPFESPFIPLGSDNDYLRSEAFFDEGRHHGGDDAATALRSESARLSHASQASKPVNCITASQSVPNPLRDKSLFVHGKPNDPGLSHSGGSQELRVHACAARLLEATAAVDANTVAELFTATITPGRWQYSSWVASEGLQSTLPDDGGPFGGATISLQKKQRPFSGGILSAAMYQADAEPCDPSCWVKSAAGACATMTSSGSPSGVQRAMMIASGVASDPVSTPSAPQSMPQCCRAAVLHSNGAAATEASMEMSPFAVRAYDGSLVLDHELPDDSVHGGRPRHPSSMLAAQPCDSLLLAWAETEAVTKGMHLMEPAESGTIAVSNSTGSTPSSLSAILDDFVIAGGSLVAPHRCRRPRLREPQLQLKILRTTPTWKLLQVLAQRVLLGCLFLLVLVMRFAVLPLLAACKWRLLTLLTLCSAAQGLRPIKPSPPLPGCPSEATAAGPQPCQPAARYLR</sequence>
<keyword evidence="5" id="KW-1185">Reference proteome</keyword>
<keyword evidence="2" id="KW-0812">Transmembrane</keyword>
<gene>
    <name evidence="3" type="ORF">Vretifemale_10124</name>
    <name evidence="4" type="ORF">Vretimale_9308</name>
</gene>
<evidence type="ECO:0008006" key="6">
    <source>
        <dbReference type="Google" id="ProtNLM"/>
    </source>
</evidence>
<evidence type="ECO:0000313" key="3">
    <source>
        <dbReference type="EMBL" id="GIL81003.1"/>
    </source>
</evidence>
<evidence type="ECO:0000256" key="2">
    <source>
        <dbReference type="SAM" id="Phobius"/>
    </source>
</evidence>
<protein>
    <recommendedName>
        <fullName evidence="6">Transmembrane protein</fullName>
    </recommendedName>
</protein>
<dbReference type="Proteomes" id="UP000722791">
    <property type="component" value="Unassembled WGS sequence"/>
</dbReference>
<evidence type="ECO:0000313" key="4">
    <source>
        <dbReference type="EMBL" id="GIM04801.1"/>
    </source>
</evidence>
<dbReference type="Proteomes" id="UP000747110">
    <property type="component" value="Unassembled WGS sequence"/>
</dbReference>
<accession>A0A8J4FR66</accession>